<evidence type="ECO:0000313" key="5">
    <source>
        <dbReference type="EMBL" id="CAB4553628.1"/>
    </source>
</evidence>
<dbReference type="PANTHER" id="PTHR30563:SF0">
    <property type="entry name" value="DNA RECOMBINATION PROTEIN RMUC"/>
    <property type="match status" value="1"/>
</dbReference>
<dbReference type="Pfam" id="PF02646">
    <property type="entry name" value="RmuC"/>
    <property type="match status" value="1"/>
</dbReference>
<accession>A0A6J6CV65</accession>
<name>A0A6J6CV65_9ZZZZ</name>
<feature type="region of interest" description="Disordered" evidence="4">
    <location>
        <begin position="338"/>
        <end position="381"/>
    </location>
</feature>
<organism evidence="5">
    <name type="scientific">freshwater metagenome</name>
    <dbReference type="NCBI Taxonomy" id="449393"/>
    <lineage>
        <taxon>unclassified sequences</taxon>
        <taxon>metagenomes</taxon>
        <taxon>ecological metagenomes</taxon>
    </lineage>
</organism>
<evidence type="ECO:0000256" key="4">
    <source>
        <dbReference type="SAM" id="MobiDB-lite"/>
    </source>
</evidence>
<keyword evidence="1 3" id="KW-0175">Coiled coil</keyword>
<keyword evidence="2" id="KW-0233">DNA recombination</keyword>
<dbReference type="PANTHER" id="PTHR30563">
    <property type="entry name" value="DNA RECOMBINATION PROTEIN RMUC"/>
    <property type="match status" value="1"/>
</dbReference>
<dbReference type="AlphaFoldDB" id="A0A6J6CV65"/>
<protein>
    <submittedName>
        <fullName evidence="5">Unannotated protein</fullName>
    </submittedName>
</protein>
<evidence type="ECO:0000256" key="1">
    <source>
        <dbReference type="ARBA" id="ARBA00023054"/>
    </source>
</evidence>
<evidence type="ECO:0000256" key="2">
    <source>
        <dbReference type="ARBA" id="ARBA00023172"/>
    </source>
</evidence>
<dbReference type="EMBL" id="CAEZSV010000094">
    <property type="protein sequence ID" value="CAB4553628.1"/>
    <property type="molecule type" value="Genomic_DNA"/>
</dbReference>
<gene>
    <name evidence="5" type="ORF">UFOPK1506_00615</name>
</gene>
<sequence length="381" mass="41544">MVALAIGAVIGLLLGVAITYLLMRRESEIYRGQLEAQSEASGASREASARLDELLRSVNLSMAQLTEKTHSAELKRAEVEAQIKEQIKNMGEKNERLVLETAKLAGALSKAQSRGQMGEAQLELILENSGLIEGVNYERQEHRVNDGEISKPDITIKMPGGTEIFVDSKFPFDRFWDGIGADDPAARATMMAAHAKDLLSHINALAKRGYQNGSSSPDFVVLFAPFESILNEALDADPLLLQKSFAKSVVIATPTTMLALLRTIAYGYKRHDLARNADEIRELAGELLKRVGKVHERIENLGERIKGAERAFNELVASAENHLLVPARKMGKLGAPTGKELSAPAPIESEIRTIRATSATGEIGSEGSDGDELDFTEKNER</sequence>
<feature type="coiled-coil region" evidence="3">
    <location>
        <begin position="62"/>
        <end position="96"/>
    </location>
</feature>
<proteinExistence type="predicted"/>
<dbReference type="GO" id="GO:0006310">
    <property type="term" value="P:DNA recombination"/>
    <property type="evidence" value="ECO:0007669"/>
    <property type="project" value="UniProtKB-KW"/>
</dbReference>
<evidence type="ECO:0000256" key="3">
    <source>
        <dbReference type="SAM" id="Coils"/>
    </source>
</evidence>
<reference evidence="5" key="1">
    <citation type="submission" date="2020-05" db="EMBL/GenBank/DDBJ databases">
        <authorList>
            <person name="Chiriac C."/>
            <person name="Salcher M."/>
            <person name="Ghai R."/>
            <person name="Kavagutti S V."/>
        </authorList>
    </citation>
    <scope>NUCLEOTIDE SEQUENCE</scope>
</reference>
<dbReference type="InterPro" id="IPR003798">
    <property type="entry name" value="DNA_recombination_RmuC"/>
</dbReference>